<dbReference type="Gene3D" id="1.20.58.220">
    <property type="entry name" value="Phosphate transport system protein phou homolog 2, domain 2"/>
    <property type="match status" value="1"/>
</dbReference>
<keyword evidence="3" id="KW-1185">Reference proteome</keyword>
<dbReference type="Pfam" id="PF01895">
    <property type="entry name" value="PhoU"/>
    <property type="match status" value="1"/>
</dbReference>
<evidence type="ECO:0000313" key="2">
    <source>
        <dbReference type="EMBL" id="MDD9205300.1"/>
    </source>
</evidence>
<feature type="non-terminal residue" evidence="2">
    <location>
        <position position="1"/>
    </location>
</feature>
<dbReference type="EMBL" id="JARACI010000407">
    <property type="protein sequence ID" value="MDD9205300.1"/>
    <property type="molecule type" value="Genomic_DNA"/>
</dbReference>
<proteinExistence type="predicted"/>
<evidence type="ECO:0000313" key="3">
    <source>
        <dbReference type="Proteomes" id="UP001165561"/>
    </source>
</evidence>
<organism evidence="2 3">
    <name type="scientific">Georgenia halotolerans</name>
    <dbReference type="NCBI Taxonomy" id="3028317"/>
    <lineage>
        <taxon>Bacteria</taxon>
        <taxon>Bacillati</taxon>
        <taxon>Actinomycetota</taxon>
        <taxon>Actinomycetes</taxon>
        <taxon>Micrococcales</taxon>
        <taxon>Bogoriellaceae</taxon>
        <taxon>Georgenia</taxon>
    </lineage>
</organism>
<evidence type="ECO:0000259" key="1">
    <source>
        <dbReference type="Pfam" id="PF01895"/>
    </source>
</evidence>
<protein>
    <submittedName>
        <fullName evidence="2">PhoU domain-containing protein</fullName>
    </submittedName>
</protein>
<name>A0ABT5TVX7_9MICO</name>
<dbReference type="InterPro" id="IPR038078">
    <property type="entry name" value="PhoU-like_sf"/>
</dbReference>
<accession>A0ABT5TVX7</accession>
<gene>
    <name evidence="2" type="ORF">PU560_02320</name>
</gene>
<dbReference type="InterPro" id="IPR026022">
    <property type="entry name" value="PhoU_dom"/>
</dbReference>
<dbReference type="Proteomes" id="UP001165561">
    <property type="component" value="Unassembled WGS sequence"/>
</dbReference>
<reference evidence="2" key="1">
    <citation type="submission" date="2023-02" db="EMBL/GenBank/DDBJ databases">
        <title>Georgenia sp.10Sc9-8, isolated from a soil sample collected from the Taklamakan desert.</title>
        <authorList>
            <person name="Liu S."/>
        </authorList>
    </citation>
    <scope>NUCLEOTIDE SEQUENCE</scope>
    <source>
        <strain evidence="2">10Sc9-8</strain>
    </source>
</reference>
<dbReference type="SUPFAM" id="SSF109755">
    <property type="entry name" value="PhoU-like"/>
    <property type="match status" value="1"/>
</dbReference>
<sequence>LDELHRHTFELMLAPNSDLTPQEIIDAVLLGRYLERFGDHGVSMARRICYLVTGDLDSSAFVGADEP</sequence>
<comment type="caution">
    <text evidence="2">The sequence shown here is derived from an EMBL/GenBank/DDBJ whole genome shotgun (WGS) entry which is preliminary data.</text>
</comment>
<feature type="domain" description="PhoU" evidence="1">
    <location>
        <begin position="3"/>
        <end position="48"/>
    </location>
</feature>